<dbReference type="GO" id="GO:0006465">
    <property type="term" value="P:signal peptide processing"/>
    <property type="evidence" value="ECO:0007669"/>
    <property type="project" value="InterPro"/>
</dbReference>
<dbReference type="InterPro" id="IPR047217">
    <property type="entry name" value="S49_SppA_67K_type_N"/>
</dbReference>
<keyword evidence="7" id="KW-0812">Transmembrane</keyword>
<evidence type="ECO:0000256" key="7">
    <source>
        <dbReference type="SAM" id="Phobius"/>
    </source>
</evidence>
<evidence type="ECO:0000256" key="4">
    <source>
        <dbReference type="ARBA" id="ARBA00022801"/>
    </source>
</evidence>
<dbReference type="PIRSF" id="PIRSF001217">
    <property type="entry name" value="Protease_4_SppA"/>
    <property type="match status" value="1"/>
</dbReference>
<dbReference type="Pfam" id="PF01343">
    <property type="entry name" value="Peptidase_S49"/>
    <property type="match status" value="2"/>
</dbReference>
<gene>
    <name evidence="9" type="ORF">METZ01_LOCUS11303</name>
</gene>
<keyword evidence="3" id="KW-0645">Protease</keyword>
<dbReference type="InterPro" id="IPR002142">
    <property type="entry name" value="Peptidase_S49"/>
</dbReference>
<evidence type="ECO:0000256" key="2">
    <source>
        <dbReference type="ARBA" id="ARBA00008683"/>
    </source>
</evidence>
<dbReference type="InterPro" id="IPR004635">
    <property type="entry name" value="Pept_S49_SppA"/>
</dbReference>
<comment type="subcellular location">
    <subcellularLocation>
        <location evidence="1">Membrane</location>
    </subcellularLocation>
</comment>
<protein>
    <recommendedName>
        <fullName evidence="8">Peptidase S49 domain-containing protein</fullName>
    </recommendedName>
</protein>
<dbReference type="GO" id="GO:0008236">
    <property type="term" value="F:serine-type peptidase activity"/>
    <property type="evidence" value="ECO:0007669"/>
    <property type="project" value="UniProtKB-KW"/>
</dbReference>
<dbReference type="CDD" id="cd07023">
    <property type="entry name" value="S49_Sppa_N_C"/>
    <property type="match status" value="1"/>
</dbReference>
<feature type="transmembrane region" description="Helical" evidence="7">
    <location>
        <begin position="12"/>
        <end position="36"/>
    </location>
</feature>
<comment type="similarity">
    <text evidence="2">Belongs to the peptidase S49 family.</text>
</comment>
<proteinExistence type="inferred from homology"/>
<dbReference type="EMBL" id="UINC01000621">
    <property type="protein sequence ID" value="SUZ58449.1"/>
    <property type="molecule type" value="Genomic_DNA"/>
</dbReference>
<organism evidence="9">
    <name type="scientific">marine metagenome</name>
    <dbReference type="NCBI Taxonomy" id="408172"/>
    <lineage>
        <taxon>unclassified sequences</taxon>
        <taxon>metagenomes</taxon>
        <taxon>ecological metagenomes</taxon>
    </lineage>
</organism>
<dbReference type="GO" id="GO:0016020">
    <property type="term" value="C:membrane"/>
    <property type="evidence" value="ECO:0007669"/>
    <property type="project" value="UniProtKB-SubCell"/>
</dbReference>
<feature type="domain" description="Peptidase S49" evidence="8">
    <location>
        <begin position="376"/>
        <end position="528"/>
    </location>
</feature>
<evidence type="ECO:0000313" key="9">
    <source>
        <dbReference type="EMBL" id="SUZ58449.1"/>
    </source>
</evidence>
<evidence type="ECO:0000256" key="3">
    <source>
        <dbReference type="ARBA" id="ARBA00022670"/>
    </source>
</evidence>
<evidence type="ECO:0000259" key="8">
    <source>
        <dbReference type="Pfam" id="PF01343"/>
    </source>
</evidence>
<dbReference type="AlphaFoldDB" id="A0A381NW61"/>
<dbReference type="InterPro" id="IPR004634">
    <property type="entry name" value="Pept_S49_pIV"/>
</dbReference>
<reference evidence="9" key="1">
    <citation type="submission" date="2018-05" db="EMBL/GenBank/DDBJ databases">
        <authorList>
            <person name="Lanie J.A."/>
            <person name="Ng W.-L."/>
            <person name="Kazmierczak K.M."/>
            <person name="Andrzejewski T.M."/>
            <person name="Davidsen T.M."/>
            <person name="Wayne K.J."/>
            <person name="Tettelin H."/>
            <person name="Glass J.I."/>
            <person name="Rusch D."/>
            <person name="Podicherti R."/>
            <person name="Tsui H.-C.T."/>
            <person name="Winkler M.E."/>
        </authorList>
    </citation>
    <scope>NUCLEOTIDE SEQUENCE</scope>
</reference>
<evidence type="ECO:0000256" key="5">
    <source>
        <dbReference type="ARBA" id="ARBA00022825"/>
    </source>
</evidence>
<dbReference type="PANTHER" id="PTHR33209:SF1">
    <property type="entry name" value="PEPTIDASE S49 DOMAIN-CONTAINING PROTEIN"/>
    <property type="match status" value="1"/>
</dbReference>
<dbReference type="NCBIfam" id="TIGR00706">
    <property type="entry name" value="SppA_dom"/>
    <property type="match status" value="1"/>
</dbReference>
<dbReference type="CDD" id="cd07018">
    <property type="entry name" value="S49_SppA_67K_type"/>
    <property type="match status" value="1"/>
</dbReference>
<keyword evidence="6 7" id="KW-0472">Membrane</keyword>
<keyword evidence="4" id="KW-0378">Hydrolase</keyword>
<dbReference type="SUPFAM" id="SSF52096">
    <property type="entry name" value="ClpP/crotonase"/>
    <property type="match status" value="2"/>
</dbReference>
<evidence type="ECO:0000256" key="6">
    <source>
        <dbReference type="ARBA" id="ARBA00023136"/>
    </source>
</evidence>
<dbReference type="NCBIfam" id="TIGR00705">
    <property type="entry name" value="SppA_67K"/>
    <property type="match status" value="1"/>
</dbReference>
<dbReference type="InterPro" id="IPR029045">
    <property type="entry name" value="ClpP/crotonase-like_dom_sf"/>
</dbReference>
<keyword evidence="5" id="KW-0720">Serine protease</keyword>
<dbReference type="InterPro" id="IPR047272">
    <property type="entry name" value="S49_SppA_C"/>
</dbReference>
<dbReference type="Gene3D" id="3.90.226.10">
    <property type="entry name" value="2-enoyl-CoA Hydratase, Chain A, domain 1"/>
    <property type="match status" value="3"/>
</dbReference>
<sequence length="590" mass="67145">MNFLKNLLKNVLTGVLSFFLSIFLIIIILSFISALLSPDTEEKITVKPKSILHIDNLSIIDDRNSKPSDLKFNFEIPLPIPIFDNSKIEEKISLRTFERIITSAKNDENIEAIYLNFDNVSISFNKAEKVRSILKEFKESKPIYSYSELYSKGAYYLSSVADFIAISPPGFVSVSGYGISEFFYKDLFNELGIKIQLFRVGEYKGAAESYVRTNFSDENKEQYLDLLNYRLNNYLENISESRSINTEDLLDMINDYKTELPEDALKNNLVDDLIYEDQMVEYLKEKVDSSYQKISLLKYNRSLEKVNKYNKNKIAVLYAIGGIMPGKGDDGIYSETIIDNIKKIKKNKNIKSVILYVNSGGGSAFASDLITRELELLQKEKPLTVYMSDVCASGGYYISMPADTLIASEGSIVGSIGVFGILPELSGLVKEKLKINVDHIKTNKNTGEIDLFRPLNNDEENLVQRGINQVYVDFLNVVSKGRNIETQEVDKLARGKVYYGDEGKEINLIDIIGNFNDAVDIAAKLGNLEKYQIIEYPKQKTELEKILSSLSETKYVFNPLVKETDNWLINSLIKDKRFDPIQMRMELNIN</sequence>
<accession>A0A381NW61</accession>
<keyword evidence="7" id="KW-1133">Transmembrane helix</keyword>
<dbReference type="PANTHER" id="PTHR33209">
    <property type="entry name" value="PROTEASE 4"/>
    <property type="match status" value="1"/>
</dbReference>
<feature type="domain" description="Peptidase S49" evidence="8">
    <location>
        <begin position="136"/>
        <end position="288"/>
    </location>
</feature>
<name>A0A381NW61_9ZZZZ</name>
<evidence type="ECO:0000256" key="1">
    <source>
        <dbReference type="ARBA" id="ARBA00004370"/>
    </source>
</evidence>